<dbReference type="GO" id="GO:0048731">
    <property type="term" value="P:system development"/>
    <property type="evidence" value="ECO:0007669"/>
    <property type="project" value="UniProtKB-ARBA"/>
</dbReference>
<dbReference type="FunFam" id="1.25.40.10:FF:000031">
    <property type="entry name" value="Pentatricopeptide repeat-containing protein mitochondrial"/>
    <property type="match status" value="2"/>
</dbReference>
<dbReference type="FunFam" id="1.25.40.10:FF:000381">
    <property type="entry name" value="Pentatricopeptide repeat-containing protein"/>
    <property type="match status" value="1"/>
</dbReference>
<name>A0A8T2QP79_CERRI</name>
<evidence type="ECO:0000256" key="2">
    <source>
        <dbReference type="PROSITE-ProRule" id="PRU00708"/>
    </source>
</evidence>
<dbReference type="InterPro" id="IPR046960">
    <property type="entry name" value="PPR_At4g14850-like_plant"/>
</dbReference>
<organism evidence="3 4">
    <name type="scientific">Ceratopteris richardii</name>
    <name type="common">Triangle waterfern</name>
    <dbReference type="NCBI Taxonomy" id="49495"/>
    <lineage>
        <taxon>Eukaryota</taxon>
        <taxon>Viridiplantae</taxon>
        <taxon>Streptophyta</taxon>
        <taxon>Embryophyta</taxon>
        <taxon>Tracheophyta</taxon>
        <taxon>Polypodiopsida</taxon>
        <taxon>Polypodiidae</taxon>
        <taxon>Polypodiales</taxon>
        <taxon>Pteridineae</taxon>
        <taxon>Pteridaceae</taxon>
        <taxon>Parkerioideae</taxon>
        <taxon>Ceratopteris</taxon>
    </lineage>
</organism>
<keyword evidence="1" id="KW-0677">Repeat</keyword>
<evidence type="ECO:0000313" key="3">
    <source>
        <dbReference type="EMBL" id="KAH7285384.1"/>
    </source>
</evidence>
<keyword evidence="4" id="KW-1185">Reference proteome</keyword>
<protein>
    <recommendedName>
        <fullName evidence="5">Pentatricopeptide repeat-containing protein</fullName>
    </recommendedName>
</protein>
<evidence type="ECO:0008006" key="5">
    <source>
        <dbReference type="Google" id="ProtNLM"/>
    </source>
</evidence>
<feature type="repeat" description="PPR" evidence="2">
    <location>
        <begin position="413"/>
        <end position="447"/>
    </location>
</feature>
<feature type="repeat" description="PPR" evidence="2">
    <location>
        <begin position="311"/>
        <end position="345"/>
    </location>
</feature>
<evidence type="ECO:0000313" key="4">
    <source>
        <dbReference type="Proteomes" id="UP000825935"/>
    </source>
</evidence>
<feature type="repeat" description="PPR" evidence="2">
    <location>
        <begin position="209"/>
        <end position="243"/>
    </location>
</feature>
<dbReference type="GO" id="GO:0009451">
    <property type="term" value="P:RNA modification"/>
    <property type="evidence" value="ECO:0007669"/>
    <property type="project" value="InterPro"/>
</dbReference>
<dbReference type="Pfam" id="PF13041">
    <property type="entry name" value="PPR_2"/>
    <property type="match status" value="4"/>
</dbReference>
<dbReference type="Pfam" id="PF01535">
    <property type="entry name" value="PPR"/>
    <property type="match status" value="3"/>
</dbReference>
<feature type="repeat" description="PPR" evidence="2">
    <location>
        <begin position="107"/>
        <end position="141"/>
    </location>
</feature>
<sequence length="570" mass="62652">MGMLQVSYEALEMKAAGVLVLPSKWQHAHVEEKLALYNEKNLTIVSLLKRCTELKDLCKGSILHADALRKGSFTGDFRTGKSLLYMYAKCGSIAKAQQVFDELPIHDVASWTSLLAGYVEMGHAYKAFDCFERMQHEGHSPDGVAFASILKACIAIGTSERGAELHDQIMSKGILGNNLILGSALVDMYAKLGNLNRARQVLDELPVRNVVTWNALITGYCQHGRGKEVLHCFEQMKREGIRPSAVTFACTLKACGSMRAIEKGKQLHAEIITKGMLINNNVLGSALMDMYAKCGALTKAQQIFDDLPEQDVISWTSLITGCCQHGFGEEALSCLEKMRHWGFSPNAMTFACVLKACGSIGAVQKGKELHAEIIRSGLLCHDVVLGNALVYMYAKCGILSKAQDVFDELPVRSIVSWSTLITGYCEEGHGQEALMCFELMRHEGLPPDGIVFSSVLKACSTIGATEKGQTFYESMGTKYGIIPSYEHHVCLVDLLCRNGHFEQAVMMIEKMPSTNHFPVWFALLGACRKWGTPRFGKVAFGHAIGSDGKPCRVADVSSTENVNKIEEQRS</sequence>
<dbReference type="PANTHER" id="PTHR24015">
    <property type="entry name" value="OS07G0578800 PROTEIN-RELATED"/>
    <property type="match status" value="1"/>
</dbReference>
<proteinExistence type="predicted"/>
<dbReference type="PANTHER" id="PTHR24015:SF548">
    <property type="entry name" value="OS08G0340900 PROTEIN"/>
    <property type="match status" value="1"/>
</dbReference>
<dbReference type="AlphaFoldDB" id="A0A8T2QP79"/>
<dbReference type="NCBIfam" id="TIGR00756">
    <property type="entry name" value="PPR"/>
    <property type="match status" value="5"/>
</dbReference>
<dbReference type="Proteomes" id="UP000825935">
    <property type="component" value="Chromosome 33"/>
</dbReference>
<reference evidence="3" key="1">
    <citation type="submission" date="2021-08" db="EMBL/GenBank/DDBJ databases">
        <title>WGS assembly of Ceratopteris richardii.</title>
        <authorList>
            <person name="Marchant D.B."/>
            <person name="Chen G."/>
            <person name="Jenkins J."/>
            <person name="Shu S."/>
            <person name="Leebens-Mack J."/>
            <person name="Grimwood J."/>
            <person name="Schmutz J."/>
            <person name="Soltis P."/>
            <person name="Soltis D."/>
            <person name="Chen Z.-H."/>
        </authorList>
    </citation>
    <scope>NUCLEOTIDE SEQUENCE</scope>
    <source>
        <strain evidence="3">Whitten #5841</strain>
        <tissue evidence="3">Leaf</tissue>
    </source>
</reference>
<evidence type="ECO:0000256" key="1">
    <source>
        <dbReference type="ARBA" id="ARBA00022737"/>
    </source>
</evidence>
<comment type="caution">
    <text evidence="3">The sequence shown here is derived from an EMBL/GenBank/DDBJ whole genome shotgun (WGS) entry which is preliminary data.</text>
</comment>
<dbReference type="OrthoDB" id="185373at2759"/>
<accession>A0A8T2QP79</accession>
<dbReference type="Gene3D" id="1.25.40.10">
    <property type="entry name" value="Tetratricopeptide repeat domain"/>
    <property type="match status" value="4"/>
</dbReference>
<dbReference type="GO" id="GO:0003723">
    <property type="term" value="F:RNA binding"/>
    <property type="evidence" value="ECO:0007669"/>
    <property type="project" value="InterPro"/>
</dbReference>
<dbReference type="InterPro" id="IPR002885">
    <property type="entry name" value="PPR_rpt"/>
</dbReference>
<dbReference type="InterPro" id="IPR011990">
    <property type="entry name" value="TPR-like_helical_dom_sf"/>
</dbReference>
<dbReference type="EMBL" id="CM035438">
    <property type="protein sequence ID" value="KAH7285384.1"/>
    <property type="molecule type" value="Genomic_DNA"/>
</dbReference>
<dbReference type="EMBL" id="CM035438">
    <property type="protein sequence ID" value="KAH7285385.1"/>
    <property type="molecule type" value="Genomic_DNA"/>
</dbReference>
<dbReference type="PROSITE" id="PS51375">
    <property type="entry name" value="PPR"/>
    <property type="match status" value="4"/>
</dbReference>
<gene>
    <name evidence="3" type="ORF">KP509_33G026100</name>
</gene>
<dbReference type="FunFam" id="1.25.40.10:FF:000158">
    <property type="entry name" value="pentatricopeptide repeat-containing protein At2g33680"/>
    <property type="match status" value="1"/>
</dbReference>